<accession>A0A9D7HU12</accession>
<dbReference type="InterPro" id="IPR014118">
    <property type="entry name" value="T4SS_TraV"/>
</dbReference>
<feature type="region of interest" description="Disordered" evidence="1">
    <location>
        <begin position="57"/>
        <end position="84"/>
    </location>
</feature>
<protein>
    <submittedName>
        <fullName evidence="3">TraV family lipoprotein</fullName>
    </submittedName>
</protein>
<dbReference type="AlphaFoldDB" id="A0A9D7HU12"/>
<feature type="compositionally biased region" description="Polar residues" evidence="1">
    <location>
        <begin position="57"/>
        <end position="66"/>
    </location>
</feature>
<comment type="caution">
    <text evidence="3">The sequence shown here is derived from an EMBL/GenBank/DDBJ whole genome shotgun (WGS) entry which is preliminary data.</text>
</comment>
<evidence type="ECO:0000313" key="4">
    <source>
        <dbReference type="Proteomes" id="UP000807785"/>
    </source>
</evidence>
<keyword evidence="2" id="KW-0732">Signal</keyword>
<evidence type="ECO:0000256" key="1">
    <source>
        <dbReference type="SAM" id="MobiDB-lite"/>
    </source>
</evidence>
<feature type="signal peptide" evidence="2">
    <location>
        <begin position="1"/>
        <end position="26"/>
    </location>
</feature>
<reference evidence="3" key="1">
    <citation type="submission" date="2020-10" db="EMBL/GenBank/DDBJ databases">
        <title>Connecting structure to function with the recovery of over 1000 high-quality activated sludge metagenome-assembled genomes encoding full-length rRNA genes using long-read sequencing.</title>
        <authorList>
            <person name="Singleton C.M."/>
            <person name="Petriglieri F."/>
            <person name="Kristensen J.M."/>
            <person name="Kirkegaard R.H."/>
            <person name="Michaelsen T.Y."/>
            <person name="Andersen M.H."/>
            <person name="Karst S.M."/>
            <person name="Dueholm M.S."/>
            <person name="Nielsen P.H."/>
            <person name="Albertsen M."/>
        </authorList>
    </citation>
    <scope>NUCLEOTIDE SEQUENCE</scope>
    <source>
        <strain evidence="3">Bjer_18-Q3-R1-45_BAT3C.347</strain>
    </source>
</reference>
<evidence type="ECO:0000256" key="2">
    <source>
        <dbReference type="SAM" id="SignalP"/>
    </source>
</evidence>
<feature type="chain" id="PRO_5038387867" evidence="2">
    <location>
        <begin position="27"/>
        <end position="228"/>
    </location>
</feature>
<proteinExistence type="predicted"/>
<dbReference type="Proteomes" id="UP000807785">
    <property type="component" value="Unassembled WGS sequence"/>
</dbReference>
<sequence>MANRPLLKASLLALVATALLPGCSNLSGVGGTSEYSCKAQPGVHCESISGIYQNAIHNNLPGQRSSPTAARPAAPEPEPEPRGDARAQLVALAQPLASSPAPGAPYQGGPQPLRSSARILRLWFKPWEDADHDLFDQGFIYVQVDGGRWMLDHVQRRAREGFPSVRPPKPVQSSAAPDTSTDSSEPLPSRPRLPSPEVGQTDALERLSALRGANASPAADNDDEGGLK</sequence>
<gene>
    <name evidence="3" type="ORF">IPH26_09685</name>
</gene>
<dbReference type="EMBL" id="JADJEV010000003">
    <property type="protein sequence ID" value="MBK6973195.1"/>
    <property type="molecule type" value="Genomic_DNA"/>
</dbReference>
<name>A0A9D7HU12_9PROT</name>
<keyword evidence="3" id="KW-0449">Lipoprotein</keyword>
<feature type="compositionally biased region" description="Low complexity" evidence="1">
    <location>
        <begin position="173"/>
        <end position="187"/>
    </location>
</feature>
<evidence type="ECO:0000313" key="3">
    <source>
        <dbReference type="EMBL" id="MBK6973195.1"/>
    </source>
</evidence>
<feature type="region of interest" description="Disordered" evidence="1">
    <location>
        <begin position="160"/>
        <end position="228"/>
    </location>
</feature>
<dbReference type="Pfam" id="PF09676">
    <property type="entry name" value="TraV"/>
    <property type="match status" value="1"/>
</dbReference>
<organism evidence="3 4">
    <name type="scientific">Candidatus Methylophosphatis roskildensis</name>
    <dbReference type="NCBI Taxonomy" id="2899263"/>
    <lineage>
        <taxon>Bacteria</taxon>
        <taxon>Pseudomonadati</taxon>
        <taxon>Pseudomonadota</taxon>
        <taxon>Betaproteobacteria</taxon>
        <taxon>Nitrosomonadales</taxon>
        <taxon>Sterolibacteriaceae</taxon>
        <taxon>Candidatus Methylophosphatis</taxon>
    </lineage>
</organism>